<evidence type="ECO:0000256" key="8">
    <source>
        <dbReference type="ARBA" id="ARBA00022840"/>
    </source>
</evidence>
<evidence type="ECO:0000313" key="16">
    <source>
        <dbReference type="EMBL" id="KAF7784842.1"/>
    </source>
</evidence>
<evidence type="ECO:0000256" key="7">
    <source>
        <dbReference type="ARBA" id="ARBA00022801"/>
    </source>
</evidence>
<feature type="region of interest" description="Disordered" evidence="13">
    <location>
        <begin position="74"/>
        <end position="108"/>
    </location>
</feature>
<feature type="domain" description="MIT" evidence="15">
    <location>
        <begin position="3"/>
        <end position="81"/>
    </location>
</feature>
<comment type="caution">
    <text evidence="16">The sequence shown here is derived from an EMBL/GenBank/DDBJ whole genome shotgun (WGS) entry which is preliminary data.</text>
</comment>
<accession>A0A8H7KLL0</accession>
<evidence type="ECO:0000259" key="15">
    <source>
        <dbReference type="SMART" id="SM00745"/>
    </source>
</evidence>
<dbReference type="InterPro" id="IPR007330">
    <property type="entry name" value="MIT_dom"/>
</dbReference>
<dbReference type="Gene3D" id="1.20.58.80">
    <property type="entry name" value="Phosphotransferase system, lactose/cellobiose-type IIA subunit"/>
    <property type="match status" value="1"/>
</dbReference>
<dbReference type="EMBL" id="JABXXO010000001">
    <property type="protein sequence ID" value="KAF7784842.1"/>
    <property type="molecule type" value="Genomic_DNA"/>
</dbReference>
<keyword evidence="6" id="KW-0967">Endosome</keyword>
<dbReference type="FunFam" id="1.20.58.80:FF:000004">
    <property type="entry name" value="Vacuolar protein sorting-associated protein 4"/>
    <property type="match status" value="1"/>
</dbReference>
<dbReference type="SUPFAM" id="SSF52540">
    <property type="entry name" value="P-loop containing nucleoside triphosphate hydrolases"/>
    <property type="match status" value="1"/>
</dbReference>
<dbReference type="GO" id="GO:0015031">
    <property type="term" value="P:protein transport"/>
    <property type="evidence" value="ECO:0007669"/>
    <property type="project" value="UniProtKB-KW"/>
</dbReference>
<organism evidence="16 17">
    <name type="scientific">Agaricus bisporus var. burnettii</name>
    <dbReference type="NCBI Taxonomy" id="192524"/>
    <lineage>
        <taxon>Eukaryota</taxon>
        <taxon>Fungi</taxon>
        <taxon>Dikarya</taxon>
        <taxon>Basidiomycota</taxon>
        <taxon>Agaricomycotina</taxon>
        <taxon>Agaricomycetes</taxon>
        <taxon>Agaricomycetidae</taxon>
        <taxon>Agaricales</taxon>
        <taxon>Agaricineae</taxon>
        <taxon>Agaricaceae</taxon>
        <taxon>Agaricus</taxon>
    </lineage>
</organism>
<dbReference type="InterPro" id="IPR036181">
    <property type="entry name" value="MIT_dom_sf"/>
</dbReference>
<dbReference type="FunFam" id="3.40.50.300:FF:000043">
    <property type="entry name" value="Vacuolar protein sorting-associated protein 4"/>
    <property type="match status" value="1"/>
</dbReference>
<dbReference type="CDD" id="cd19521">
    <property type="entry name" value="RecA-like_VPS4"/>
    <property type="match status" value="1"/>
</dbReference>
<dbReference type="Pfam" id="PF17862">
    <property type="entry name" value="AAA_lid_3"/>
    <property type="match status" value="1"/>
</dbReference>
<dbReference type="Pfam" id="PF00004">
    <property type="entry name" value="AAA"/>
    <property type="match status" value="1"/>
</dbReference>
<evidence type="ECO:0000256" key="2">
    <source>
        <dbReference type="ARBA" id="ARBA00006914"/>
    </source>
</evidence>
<dbReference type="InterPro" id="IPR003959">
    <property type="entry name" value="ATPase_AAA_core"/>
</dbReference>
<dbReference type="EC" id="3.6.4.6" evidence="3"/>
<dbReference type="InterPro" id="IPR041569">
    <property type="entry name" value="AAA_lid_3"/>
</dbReference>
<protein>
    <recommendedName>
        <fullName evidence="3">vesicle-fusing ATPase</fullName>
        <ecNumber evidence="3">3.6.4.6</ecNumber>
    </recommendedName>
</protein>
<dbReference type="SMART" id="SM00382">
    <property type="entry name" value="AAA"/>
    <property type="match status" value="1"/>
</dbReference>
<dbReference type="Pfam" id="PF09336">
    <property type="entry name" value="Vps4_C"/>
    <property type="match status" value="1"/>
</dbReference>
<evidence type="ECO:0000256" key="11">
    <source>
        <dbReference type="ARBA" id="ARBA00048883"/>
    </source>
</evidence>
<dbReference type="Gene3D" id="3.40.50.300">
    <property type="entry name" value="P-loop containing nucleotide triphosphate hydrolases"/>
    <property type="match status" value="1"/>
</dbReference>
<evidence type="ECO:0000256" key="4">
    <source>
        <dbReference type="ARBA" id="ARBA00022448"/>
    </source>
</evidence>
<dbReference type="Gene3D" id="1.10.8.60">
    <property type="match status" value="1"/>
</dbReference>
<dbReference type="GO" id="GO:0045324">
    <property type="term" value="P:late endosome to vacuole transport"/>
    <property type="evidence" value="ECO:0007669"/>
    <property type="project" value="UniProtKB-ARBA"/>
</dbReference>
<feature type="domain" description="AAA+ ATPase" evidence="14">
    <location>
        <begin position="161"/>
        <end position="296"/>
    </location>
</feature>
<dbReference type="InterPro" id="IPR003960">
    <property type="entry name" value="ATPase_AAA_CS"/>
</dbReference>
<evidence type="ECO:0000256" key="12">
    <source>
        <dbReference type="RuleBase" id="RU003651"/>
    </source>
</evidence>
<comment type="subcellular location">
    <subcellularLocation>
        <location evidence="1">Endosome membrane</location>
        <topology evidence="1">Peripheral membrane protein</topology>
    </subcellularLocation>
</comment>
<dbReference type="Proteomes" id="UP000629468">
    <property type="component" value="Unassembled WGS sequence"/>
</dbReference>
<comment type="similarity">
    <text evidence="2 12">Belongs to the AAA ATPase family.</text>
</comment>
<gene>
    <name evidence="16" type="ORF">Agabi119p4_1007</name>
</gene>
<keyword evidence="4" id="KW-0813">Transport</keyword>
<dbReference type="InterPro" id="IPR050304">
    <property type="entry name" value="MT-severing_AAA_ATPase"/>
</dbReference>
<dbReference type="InterPro" id="IPR003593">
    <property type="entry name" value="AAA+_ATPase"/>
</dbReference>
<dbReference type="PANTHER" id="PTHR23074:SF83">
    <property type="entry name" value="VACUOLAR PROTEIN SORTING-ASSOCIATED PROTEIN 4A"/>
    <property type="match status" value="1"/>
</dbReference>
<dbReference type="SUPFAM" id="SSF116846">
    <property type="entry name" value="MIT domain"/>
    <property type="match status" value="1"/>
</dbReference>
<evidence type="ECO:0000256" key="9">
    <source>
        <dbReference type="ARBA" id="ARBA00022927"/>
    </source>
</evidence>
<dbReference type="SMART" id="SM00745">
    <property type="entry name" value="MIT"/>
    <property type="match status" value="1"/>
</dbReference>
<dbReference type="Pfam" id="PF04212">
    <property type="entry name" value="MIT"/>
    <property type="match status" value="1"/>
</dbReference>
<dbReference type="AlphaFoldDB" id="A0A8H7KLL0"/>
<feature type="region of interest" description="Disordered" evidence="13">
    <location>
        <begin position="417"/>
        <end position="436"/>
    </location>
</feature>
<dbReference type="PANTHER" id="PTHR23074">
    <property type="entry name" value="AAA DOMAIN-CONTAINING"/>
    <property type="match status" value="1"/>
</dbReference>
<dbReference type="GO" id="GO:0016887">
    <property type="term" value="F:ATP hydrolysis activity"/>
    <property type="evidence" value="ECO:0007669"/>
    <property type="project" value="InterPro"/>
</dbReference>
<evidence type="ECO:0000259" key="14">
    <source>
        <dbReference type="SMART" id="SM00382"/>
    </source>
</evidence>
<evidence type="ECO:0000256" key="3">
    <source>
        <dbReference type="ARBA" id="ARBA00012674"/>
    </source>
</evidence>
<dbReference type="FunFam" id="1.10.8.60:FF:000015">
    <property type="entry name" value="vacuolar protein sorting-associated protein 4A"/>
    <property type="match status" value="1"/>
</dbReference>
<reference evidence="16 17" key="1">
    <citation type="journal article" name="Sci. Rep.">
        <title>Telomere-to-telomere assembled and centromere annotated genomes of the two main subspecies of the button mushroom Agaricus bisporus reveal especially polymorphic chromosome ends.</title>
        <authorList>
            <person name="Sonnenberg A.S.M."/>
            <person name="Sedaghat-Telgerd N."/>
            <person name="Lavrijssen B."/>
            <person name="Ohm R.A."/>
            <person name="Hendrickx P.M."/>
            <person name="Scholtmeijer K."/>
            <person name="Baars J.J.P."/>
            <person name="van Peer A."/>
        </authorList>
    </citation>
    <scope>NUCLEOTIDE SEQUENCE [LARGE SCALE GENOMIC DNA]</scope>
    <source>
        <strain evidence="16 17">H119_p4</strain>
    </source>
</reference>
<dbReference type="GO" id="GO:0010008">
    <property type="term" value="C:endosome membrane"/>
    <property type="evidence" value="ECO:0007669"/>
    <property type="project" value="UniProtKB-SubCell"/>
</dbReference>
<evidence type="ECO:0000256" key="1">
    <source>
        <dbReference type="ARBA" id="ARBA00004481"/>
    </source>
</evidence>
<evidence type="ECO:0000256" key="6">
    <source>
        <dbReference type="ARBA" id="ARBA00022753"/>
    </source>
</evidence>
<sequence>MSATNYLDRAVTIVQKAIEEDQKHEYAEAYKFYGNALDFFMLALKYEKNERSKSVIQGKVNEYLSRAEVLKSHLSNSSEKSPVGLANGNGTAATKKKDGGDDDIDPDTKKLRAGLTGTILSEKPNIKWDDVAGLEGAKASLKEAVILPIKFPHLFTGKRTPWKGILLYGPPGTGKSYLAKAVATEAKSTFFSVSSSDLVSRWQGDSERLVKNLFELARESKPAIIFIDEIDSLAGSRNDTETEGSRRIKTEFLVQMNGVGHDDTGVLVLGATNIPWQLDNAIKRRFEKRIYIPLPGPDARRRMFEIHIGTTPCQLESKDYRTLADKTEGYSGSDIAIVVRDALMQPVRKVIGATHFRQVQDQDENGESKTKWTPCSPGAKGAVEKAWTDIGSDELMEPSLRIKDFLASLETTRPTVTEADIKKHEQWTKESGNDGA</sequence>
<keyword evidence="5 12" id="KW-0547">Nucleotide-binding</keyword>
<dbReference type="GO" id="GO:0016197">
    <property type="term" value="P:endosomal transport"/>
    <property type="evidence" value="ECO:0007669"/>
    <property type="project" value="TreeGrafter"/>
</dbReference>
<proteinExistence type="inferred from homology"/>
<evidence type="ECO:0000256" key="5">
    <source>
        <dbReference type="ARBA" id="ARBA00022741"/>
    </source>
</evidence>
<feature type="compositionally biased region" description="Basic and acidic residues" evidence="13">
    <location>
        <begin position="419"/>
        <end position="436"/>
    </location>
</feature>
<keyword evidence="7" id="KW-0378">Hydrolase</keyword>
<dbReference type="GO" id="GO:0007033">
    <property type="term" value="P:vacuole organization"/>
    <property type="evidence" value="ECO:0007669"/>
    <property type="project" value="TreeGrafter"/>
</dbReference>
<name>A0A8H7KLL0_AGABI</name>
<evidence type="ECO:0000256" key="13">
    <source>
        <dbReference type="SAM" id="MobiDB-lite"/>
    </source>
</evidence>
<comment type="catalytic activity">
    <reaction evidence="11">
        <text>ATP + H2O = ADP + phosphate + H(+)</text>
        <dbReference type="Rhea" id="RHEA:13065"/>
        <dbReference type="ChEBI" id="CHEBI:15377"/>
        <dbReference type="ChEBI" id="CHEBI:15378"/>
        <dbReference type="ChEBI" id="CHEBI:30616"/>
        <dbReference type="ChEBI" id="CHEBI:43474"/>
        <dbReference type="ChEBI" id="CHEBI:456216"/>
        <dbReference type="EC" id="3.6.4.6"/>
    </reaction>
</comment>
<dbReference type="InterPro" id="IPR027417">
    <property type="entry name" value="P-loop_NTPase"/>
</dbReference>
<evidence type="ECO:0000256" key="10">
    <source>
        <dbReference type="ARBA" id="ARBA00023136"/>
    </source>
</evidence>
<keyword evidence="10" id="KW-0472">Membrane</keyword>
<dbReference type="PROSITE" id="PS00674">
    <property type="entry name" value="AAA"/>
    <property type="match status" value="1"/>
</dbReference>
<dbReference type="GO" id="GO:0005524">
    <property type="term" value="F:ATP binding"/>
    <property type="evidence" value="ECO:0007669"/>
    <property type="project" value="UniProtKB-KW"/>
</dbReference>
<keyword evidence="9" id="KW-0653">Protein transport</keyword>
<keyword evidence="8 12" id="KW-0067">ATP-binding</keyword>
<evidence type="ECO:0000313" key="17">
    <source>
        <dbReference type="Proteomes" id="UP000629468"/>
    </source>
</evidence>
<dbReference type="InterPro" id="IPR015415">
    <property type="entry name" value="Spast_Vps4_C"/>
</dbReference>